<protein>
    <submittedName>
        <fullName evidence="2">Uncharacterized protein</fullName>
    </submittedName>
</protein>
<reference evidence="2 3" key="1">
    <citation type="submission" date="2016-03" db="EMBL/GenBank/DDBJ databases">
        <title>Whole genome sequencing of Grifola frondosa 9006-11.</title>
        <authorList>
            <person name="Min B."/>
            <person name="Park H."/>
            <person name="Kim J.-G."/>
            <person name="Cho H."/>
            <person name="Oh Y.-L."/>
            <person name="Kong W.-S."/>
            <person name="Choi I.-G."/>
        </authorList>
    </citation>
    <scope>NUCLEOTIDE SEQUENCE [LARGE SCALE GENOMIC DNA]</scope>
    <source>
        <strain evidence="2 3">9006-11</strain>
    </source>
</reference>
<dbReference type="EMBL" id="LUGG01000001">
    <property type="protein sequence ID" value="OBZ78792.1"/>
    <property type="molecule type" value="Genomic_DNA"/>
</dbReference>
<evidence type="ECO:0000256" key="1">
    <source>
        <dbReference type="SAM" id="MobiDB-lite"/>
    </source>
</evidence>
<keyword evidence="3" id="KW-1185">Reference proteome</keyword>
<evidence type="ECO:0000313" key="3">
    <source>
        <dbReference type="Proteomes" id="UP000092993"/>
    </source>
</evidence>
<organism evidence="2 3">
    <name type="scientific">Grifola frondosa</name>
    <name type="common">Maitake</name>
    <name type="synonym">Polyporus frondosus</name>
    <dbReference type="NCBI Taxonomy" id="5627"/>
    <lineage>
        <taxon>Eukaryota</taxon>
        <taxon>Fungi</taxon>
        <taxon>Dikarya</taxon>
        <taxon>Basidiomycota</taxon>
        <taxon>Agaricomycotina</taxon>
        <taxon>Agaricomycetes</taxon>
        <taxon>Polyporales</taxon>
        <taxon>Grifolaceae</taxon>
        <taxon>Grifola</taxon>
    </lineage>
</organism>
<sequence>MPIPRSKSVPHVAFESTYHAHLSNDETYEHPKLPRHRSAITITPHFPAVYTPRTENVEDPFSLAGFFPANFNGRERQHQHSGYTSPISEEEEDSSVPTPDPFPAGTDDGGTGDAIKREDKLGVLALNTLLLPSIRLEDLHADHRLLSPYSEHGDPLDDEALYHALCALREAHSHPLSADLSEESAALDELFCPWKESDDKDVEFDGWEALVFRGVSRIMDFLSGF</sequence>
<dbReference type="AlphaFoldDB" id="A0A1C7MPL2"/>
<dbReference type="Proteomes" id="UP000092993">
    <property type="component" value="Unassembled WGS sequence"/>
</dbReference>
<dbReference type="OMA" id="YVESEEH"/>
<accession>A0A1C7MPL2</accession>
<gene>
    <name evidence="2" type="ORF">A0H81_00850</name>
</gene>
<dbReference type="OrthoDB" id="3205299at2759"/>
<comment type="caution">
    <text evidence="2">The sequence shown here is derived from an EMBL/GenBank/DDBJ whole genome shotgun (WGS) entry which is preliminary data.</text>
</comment>
<name>A0A1C7MPL2_GRIFR</name>
<feature type="region of interest" description="Disordered" evidence="1">
    <location>
        <begin position="73"/>
        <end position="115"/>
    </location>
</feature>
<evidence type="ECO:0000313" key="2">
    <source>
        <dbReference type="EMBL" id="OBZ78792.1"/>
    </source>
</evidence>
<proteinExistence type="predicted"/>